<dbReference type="InterPro" id="IPR036412">
    <property type="entry name" value="HAD-like_sf"/>
</dbReference>
<protein>
    <submittedName>
        <fullName evidence="1">FMN phosphatase YigB (HAD superfamily)</fullName>
    </submittedName>
</protein>
<dbReference type="EMBL" id="JACHIW010000002">
    <property type="protein sequence ID" value="MBB5159099.1"/>
    <property type="molecule type" value="Genomic_DNA"/>
</dbReference>
<dbReference type="AlphaFoldDB" id="A0A840QJD9"/>
<dbReference type="RefSeq" id="WP_312864579.1">
    <property type="nucleotide sequence ID" value="NZ_JACHIW010000002.1"/>
</dbReference>
<proteinExistence type="predicted"/>
<name>A0A840QJD9_9PSEU</name>
<organism evidence="1 2">
    <name type="scientific">Saccharopolyspora phatthalungensis</name>
    <dbReference type="NCBI Taxonomy" id="664693"/>
    <lineage>
        <taxon>Bacteria</taxon>
        <taxon>Bacillati</taxon>
        <taxon>Actinomycetota</taxon>
        <taxon>Actinomycetes</taxon>
        <taxon>Pseudonocardiales</taxon>
        <taxon>Pseudonocardiaceae</taxon>
        <taxon>Saccharopolyspora</taxon>
    </lineage>
</organism>
<accession>A0A840QJD9</accession>
<dbReference type="Proteomes" id="UP000584374">
    <property type="component" value="Unassembled WGS sequence"/>
</dbReference>
<evidence type="ECO:0000313" key="1">
    <source>
        <dbReference type="EMBL" id="MBB5159099.1"/>
    </source>
</evidence>
<sequence>MICAVIFDVGETLVDETREYGTWADWLGVPRHTFSAVFGAAIARGQDYRQAFQYFQPGFDLGQERQRRADAGQPESFDSDLADVSTRTRSSSIRACGVWDSSLRTEGQPPDGVPLEGKNLCGNAPLGIVSNGSRAEECVVELRFDHRDGQDVATQGQRIQREAKTPHLDPAVDLSRIHAREGLLLDVAYRLPLPSYSTCPRSSSAYSR</sequence>
<evidence type="ECO:0000313" key="2">
    <source>
        <dbReference type="Proteomes" id="UP000584374"/>
    </source>
</evidence>
<comment type="caution">
    <text evidence="1">The sequence shown here is derived from an EMBL/GenBank/DDBJ whole genome shotgun (WGS) entry which is preliminary data.</text>
</comment>
<gene>
    <name evidence="1" type="ORF">BJ970_006698</name>
</gene>
<reference evidence="1 2" key="1">
    <citation type="submission" date="2020-08" db="EMBL/GenBank/DDBJ databases">
        <title>Sequencing the genomes of 1000 actinobacteria strains.</title>
        <authorList>
            <person name="Klenk H.-P."/>
        </authorList>
    </citation>
    <scope>NUCLEOTIDE SEQUENCE [LARGE SCALE GENOMIC DNA]</scope>
    <source>
        <strain evidence="1 2">DSM 45584</strain>
    </source>
</reference>
<dbReference type="SUPFAM" id="SSF56784">
    <property type="entry name" value="HAD-like"/>
    <property type="match status" value="1"/>
</dbReference>
<keyword evidence="2" id="KW-1185">Reference proteome</keyword>